<gene>
    <name evidence="6" type="ORF">D9757_015478</name>
</gene>
<keyword evidence="4" id="KW-0378">Hydrolase</keyword>
<keyword evidence="7" id="KW-1185">Reference proteome</keyword>
<dbReference type="EMBL" id="JAACJN010000466">
    <property type="protein sequence ID" value="KAF5343199.1"/>
    <property type="molecule type" value="Genomic_DNA"/>
</dbReference>
<accession>A0A8H5FND7</accession>
<evidence type="ECO:0000256" key="4">
    <source>
        <dbReference type="ARBA" id="ARBA00022801"/>
    </source>
</evidence>
<dbReference type="PANTHER" id="PTHR43270:SF8">
    <property type="entry name" value="DI- AND TRIPEPTIDASE DUG2-RELATED"/>
    <property type="match status" value="1"/>
</dbReference>
<evidence type="ECO:0000313" key="6">
    <source>
        <dbReference type="EMBL" id="KAF5343199.1"/>
    </source>
</evidence>
<dbReference type="GO" id="GO:0006751">
    <property type="term" value="P:glutathione catabolic process"/>
    <property type="evidence" value="ECO:0007669"/>
    <property type="project" value="TreeGrafter"/>
</dbReference>
<dbReference type="OrthoDB" id="5577209at2759"/>
<evidence type="ECO:0000256" key="5">
    <source>
        <dbReference type="SAM" id="MobiDB-lite"/>
    </source>
</evidence>
<dbReference type="InterPro" id="IPR051458">
    <property type="entry name" value="Cyt/Met_Dipeptidase"/>
</dbReference>
<proteinExistence type="inferred from homology"/>
<feature type="region of interest" description="Disordered" evidence="5">
    <location>
        <begin position="66"/>
        <end position="92"/>
    </location>
</feature>
<dbReference type="Gene3D" id="3.40.630.10">
    <property type="entry name" value="Zn peptidases"/>
    <property type="match status" value="1"/>
</dbReference>
<evidence type="ECO:0000313" key="7">
    <source>
        <dbReference type="Proteomes" id="UP000518752"/>
    </source>
</evidence>
<reference evidence="6 7" key="1">
    <citation type="journal article" date="2020" name="ISME J.">
        <title>Uncovering the hidden diversity of litter-decomposition mechanisms in mushroom-forming fungi.</title>
        <authorList>
            <person name="Floudas D."/>
            <person name="Bentzer J."/>
            <person name="Ahren D."/>
            <person name="Johansson T."/>
            <person name="Persson P."/>
            <person name="Tunlid A."/>
        </authorList>
    </citation>
    <scope>NUCLEOTIDE SEQUENCE [LARGE SCALE GENOMIC DNA]</scope>
    <source>
        <strain evidence="6 7">CBS 406.79</strain>
    </source>
</reference>
<dbReference type="InterPro" id="IPR002933">
    <property type="entry name" value="Peptidase_M20"/>
</dbReference>
<comment type="caution">
    <text evidence="6">The sequence shown here is derived from an EMBL/GenBank/DDBJ whole genome shotgun (WGS) entry which is preliminary data.</text>
</comment>
<name>A0A8H5FND7_9AGAR</name>
<evidence type="ECO:0000256" key="2">
    <source>
        <dbReference type="ARBA" id="ARBA00022670"/>
    </source>
</evidence>
<dbReference type="GO" id="GO:0006508">
    <property type="term" value="P:proteolysis"/>
    <property type="evidence" value="ECO:0007669"/>
    <property type="project" value="UniProtKB-KW"/>
</dbReference>
<dbReference type="Pfam" id="PF01546">
    <property type="entry name" value="Peptidase_M20"/>
    <property type="match status" value="1"/>
</dbReference>
<keyword evidence="2" id="KW-0645">Protease</keyword>
<keyword evidence="3" id="KW-0479">Metal-binding</keyword>
<dbReference type="PANTHER" id="PTHR43270">
    <property type="entry name" value="BETA-ALA-HIS DIPEPTIDASE"/>
    <property type="match status" value="1"/>
</dbReference>
<dbReference type="SUPFAM" id="SSF53187">
    <property type="entry name" value="Zn-dependent exopeptidases"/>
    <property type="match status" value="1"/>
</dbReference>
<protein>
    <submittedName>
        <fullName evidence="6">Uncharacterized protein</fullName>
    </submittedName>
</protein>
<evidence type="ECO:0000256" key="3">
    <source>
        <dbReference type="ARBA" id="ARBA00022723"/>
    </source>
</evidence>
<dbReference type="GO" id="GO:0008233">
    <property type="term" value="F:peptidase activity"/>
    <property type="evidence" value="ECO:0007669"/>
    <property type="project" value="UniProtKB-KW"/>
</dbReference>
<sequence length="289" mass="31353">MCALHDQSILLDYQQSYDLTRTLTTSLRHATERDARLDLLEASLSGVDAQGKKDPGALKLLLRSSGAQPGIDNRGSSSTRTQGKGKIVSHTPPITSTSQLDAVATTIPNLDSKVNQVLDIFPEQPGTMITSRYGVLFRQLRASNQLPKERIFYLIALDLVELPTCSTGSTNPLVLGTFTGNQGPSSRLRPRLLFYGHYDVFPAPPRGWNSDPFAVDGKNGYLYGRGVTDNKGPIIASAFAAAELLCGRSLGVNVVFLIEGEEECGSVNFSTAIEKYKDQIGHIDAILVR</sequence>
<comment type="similarity">
    <text evidence="1">Belongs to the peptidase M20A family.</text>
</comment>
<organism evidence="6 7">
    <name type="scientific">Collybiopsis confluens</name>
    <dbReference type="NCBI Taxonomy" id="2823264"/>
    <lineage>
        <taxon>Eukaryota</taxon>
        <taxon>Fungi</taxon>
        <taxon>Dikarya</taxon>
        <taxon>Basidiomycota</taxon>
        <taxon>Agaricomycotina</taxon>
        <taxon>Agaricomycetes</taxon>
        <taxon>Agaricomycetidae</taxon>
        <taxon>Agaricales</taxon>
        <taxon>Marasmiineae</taxon>
        <taxon>Omphalotaceae</taxon>
        <taxon>Collybiopsis</taxon>
    </lineage>
</organism>
<evidence type="ECO:0000256" key="1">
    <source>
        <dbReference type="ARBA" id="ARBA00006247"/>
    </source>
</evidence>
<dbReference type="GO" id="GO:0046872">
    <property type="term" value="F:metal ion binding"/>
    <property type="evidence" value="ECO:0007669"/>
    <property type="project" value="UniProtKB-KW"/>
</dbReference>
<dbReference type="Proteomes" id="UP000518752">
    <property type="component" value="Unassembled WGS sequence"/>
</dbReference>
<dbReference type="AlphaFoldDB" id="A0A8H5FND7"/>